<comment type="caution">
    <text evidence="1">The sequence shown here is derived from an EMBL/GenBank/DDBJ whole genome shotgun (WGS) entry which is preliminary data.</text>
</comment>
<accession>A0ACC0B5L9</accession>
<sequence length="101" mass="11027">MDTNRGQSLVGSHLRILAPDLHAGLKFGENQVNGHVSGLHCTWLVPYTSASSDGVGGGVLYLEGVTQSVFTWTSHHALQWDDRLVESQERLETEVGPGQTW</sequence>
<reference evidence="2" key="1">
    <citation type="journal article" date="2023" name="Nat. Plants">
        <title>Single-cell RNA sequencing provides a high-resolution roadmap for understanding the multicellular compartmentation of specialized metabolism.</title>
        <authorList>
            <person name="Sun S."/>
            <person name="Shen X."/>
            <person name="Li Y."/>
            <person name="Li Y."/>
            <person name="Wang S."/>
            <person name="Li R."/>
            <person name="Zhang H."/>
            <person name="Shen G."/>
            <person name="Guo B."/>
            <person name="Wei J."/>
            <person name="Xu J."/>
            <person name="St-Pierre B."/>
            <person name="Chen S."/>
            <person name="Sun C."/>
        </authorList>
    </citation>
    <scope>NUCLEOTIDE SEQUENCE [LARGE SCALE GENOMIC DNA]</scope>
</reference>
<keyword evidence="2" id="KW-1185">Reference proteome</keyword>
<dbReference type="Proteomes" id="UP001060085">
    <property type="component" value="Linkage Group LG04"/>
</dbReference>
<proteinExistence type="predicted"/>
<organism evidence="1 2">
    <name type="scientific">Catharanthus roseus</name>
    <name type="common">Madagascar periwinkle</name>
    <name type="synonym">Vinca rosea</name>
    <dbReference type="NCBI Taxonomy" id="4058"/>
    <lineage>
        <taxon>Eukaryota</taxon>
        <taxon>Viridiplantae</taxon>
        <taxon>Streptophyta</taxon>
        <taxon>Embryophyta</taxon>
        <taxon>Tracheophyta</taxon>
        <taxon>Spermatophyta</taxon>
        <taxon>Magnoliopsida</taxon>
        <taxon>eudicotyledons</taxon>
        <taxon>Gunneridae</taxon>
        <taxon>Pentapetalae</taxon>
        <taxon>asterids</taxon>
        <taxon>lamiids</taxon>
        <taxon>Gentianales</taxon>
        <taxon>Apocynaceae</taxon>
        <taxon>Rauvolfioideae</taxon>
        <taxon>Vinceae</taxon>
        <taxon>Catharanthinae</taxon>
        <taxon>Catharanthus</taxon>
    </lineage>
</organism>
<name>A0ACC0B5L9_CATRO</name>
<protein>
    <submittedName>
        <fullName evidence="1">Uncharacterized protein</fullName>
    </submittedName>
</protein>
<evidence type="ECO:0000313" key="1">
    <source>
        <dbReference type="EMBL" id="KAI5667935.1"/>
    </source>
</evidence>
<gene>
    <name evidence="1" type="ORF">M9H77_17788</name>
</gene>
<evidence type="ECO:0000313" key="2">
    <source>
        <dbReference type="Proteomes" id="UP001060085"/>
    </source>
</evidence>
<dbReference type="EMBL" id="CM044704">
    <property type="protein sequence ID" value="KAI5667935.1"/>
    <property type="molecule type" value="Genomic_DNA"/>
</dbReference>